<dbReference type="PANTHER" id="PTHR11675:SF131">
    <property type="entry name" value="POLYPEPTIDE N-ACETYLGALACTOSAMINYLTRANSFERASE 9-RELATED"/>
    <property type="match status" value="1"/>
</dbReference>
<dbReference type="InterPro" id="IPR029044">
    <property type="entry name" value="Nucleotide-diphossugar_trans"/>
</dbReference>
<dbReference type="Gene3D" id="3.90.550.10">
    <property type="entry name" value="Spore Coat Polysaccharide Biosynthesis Protein SpsA, Chain A"/>
    <property type="match status" value="4"/>
</dbReference>
<dbReference type="GO" id="GO:0006493">
    <property type="term" value="P:protein O-linked glycosylation"/>
    <property type="evidence" value="ECO:0007669"/>
    <property type="project" value="TreeGrafter"/>
</dbReference>
<dbReference type="AlphaFoldDB" id="A0AAN8XJF1"/>
<keyword evidence="1" id="KW-1015">Disulfide bond</keyword>
<organism evidence="2 3">
    <name type="scientific">Halocaridina rubra</name>
    <name type="common">Hawaiian red shrimp</name>
    <dbReference type="NCBI Taxonomy" id="373956"/>
    <lineage>
        <taxon>Eukaryota</taxon>
        <taxon>Metazoa</taxon>
        <taxon>Ecdysozoa</taxon>
        <taxon>Arthropoda</taxon>
        <taxon>Crustacea</taxon>
        <taxon>Multicrustacea</taxon>
        <taxon>Malacostraca</taxon>
        <taxon>Eumalacostraca</taxon>
        <taxon>Eucarida</taxon>
        <taxon>Decapoda</taxon>
        <taxon>Pleocyemata</taxon>
        <taxon>Caridea</taxon>
        <taxon>Atyoidea</taxon>
        <taxon>Atyidae</taxon>
        <taxon>Halocaridina</taxon>
    </lineage>
</organism>
<comment type="caution">
    <text evidence="2">The sequence shown here is derived from an EMBL/GenBank/DDBJ whole genome shotgun (WGS) entry which is preliminary data.</text>
</comment>
<dbReference type="GO" id="GO:0004653">
    <property type="term" value="F:polypeptide N-acetylgalactosaminyltransferase activity"/>
    <property type="evidence" value="ECO:0007669"/>
    <property type="project" value="TreeGrafter"/>
</dbReference>
<accession>A0AAN8XJF1</accession>
<gene>
    <name evidence="2" type="ORF">SK128_023775</name>
</gene>
<evidence type="ECO:0000313" key="2">
    <source>
        <dbReference type="EMBL" id="KAK7083906.1"/>
    </source>
</evidence>
<reference evidence="2 3" key="1">
    <citation type="submission" date="2023-11" db="EMBL/GenBank/DDBJ databases">
        <title>Halocaridina rubra genome assembly.</title>
        <authorList>
            <person name="Smith C."/>
        </authorList>
    </citation>
    <scope>NUCLEOTIDE SEQUENCE [LARGE SCALE GENOMIC DNA]</scope>
    <source>
        <strain evidence="2">EP-1</strain>
        <tissue evidence="2">Whole</tissue>
    </source>
</reference>
<evidence type="ECO:0000256" key="1">
    <source>
        <dbReference type="ARBA" id="ARBA00023157"/>
    </source>
</evidence>
<keyword evidence="3" id="KW-1185">Reference proteome</keyword>
<dbReference type="Proteomes" id="UP001381693">
    <property type="component" value="Unassembled WGS sequence"/>
</dbReference>
<dbReference type="GO" id="GO:0005794">
    <property type="term" value="C:Golgi apparatus"/>
    <property type="evidence" value="ECO:0007669"/>
    <property type="project" value="TreeGrafter"/>
</dbReference>
<dbReference type="PANTHER" id="PTHR11675">
    <property type="entry name" value="N-ACETYLGALACTOSAMINYLTRANSFERASE"/>
    <property type="match status" value="1"/>
</dbReference>
<protein>
    <submittedName>
        <fullName evidence="2">Uncharacterized protein</fullName>
    </submittedName>
</protein>
<name>A0AAN8XJF1_HALRR</name>
<proteinExistence type="predicted"/>
<sequence>MIRVHPLEIPKISTVCSSWLEPLLDRLALDPTTVVCPTIDNINDNTFKYYRYGPSSVGGFKWDLTFINLFLGIWSLGWLEPLLDRIARNASTVVCPNIEIINERTLEFEESDGDVSIGGFDWELTFLTVGWLEPLLDRVARNWSNVVCPVINSIHTENFQFRNRNRNGGVVGGFNWKLKVSDNGVIKKYANVILTFSFPNVGWLVPLLDRIAHNPTNVVCPQIDVISEADLNYRIINPVAYVGGFDFRLTPHIENLQTILQTIIEDNYIMLFYVLNKNSIRDHTCYRVARATSRPHCD</sequence>
<evidence type="ECO:0000313" key="3">
    <source>
        <dbReference type="Proteomes" id="UP001381693"/>
    </source>
</evidence>
<dbReference type="EMBL" id="JAXCGZ010002431">
    <property type="protein sequence ID" value="KAK7083906.1"/>
    <property type="molecule type" value="Genomic_DNA"/>
</dbReference>